<proteinExistence type="predicted"/>
<dbReference type="Pfam" id="PF25166">
    <property type="entry name" value="CoiA_C"/>
    <property type="match status" value="1"/>
</dbReference>
<accession>A0A109MVB4</accession>
<comment type="caution">
    <text evidence="4">The sequence shown here is derived from an EMBL/GenBank/DDBJ whole genome shotgun (WGS) entry which is preliminary data.</text>
</comment>
<feature type="domain" description="Competence protein CoiA-like N-terminal" evidence="2">
    <location>
        <begin position="20"/>
        <end position="64"/>
    </location>
</feature>
<dbReference type="InterPro" id="IPR057253">
    <property type="entry name" value="CoiA-like_N"/>
</dbReference>
<dbReference type="Pfam" id="PF06054">
    <property type="entry name" value="CoiA_nuc"/>
    <property type="match status" value="1"/>
</dbReference>
<gene>
    <name evidence="4" type="ORF">AS888_07205</name>
</gene>
<feature type="domain" description="Competence protein CoiA nuclease-like" evidence="1">
    <location>
        <begin position="68"/>
        <end position="220"/>
    </location>
</feature>
<dbReference type="Proteomes" id="UP000064189">
    <property type="component" value="Unassembled WGS sequence"/>
</dbReference>
<dbReference type="InterPro" id="IPR021176">
    <property type="entry name" value="Competence-induced_CoiA"/>
</dbReference>
<sequence>MLTAIKKDGTWITLPEKMPANLLMQWRRSGKYYCPSCKSEMSIKAGEVRIPHFAHKNNHSCHASSEPESAYHLSGKRKLFQWFLSHDYQVELEAYLPDIKKRADILATVGGIRYAIEFQCSTIPEIEFIDRTEAYRSMGIKPIWILAANCLKRKNKHEFQLSDFQWLFVTGSYQHPFLWMFCPESNQLSALKNLTPFSPRTVFAELTTAPLKFLSPHKLIPRKCSRFPFLPAWRQKRKNWCLHVVKNARRGDPFLKGLYLHRLAAATIPVEIGIPVKGMLLIKTAAVEWQAWIYMDVFGKKRPGEMIYMKDVIRHFRNHARTGKIKFRTLPLLHDKSAEYPLRQHLLLLENMGYIMKVAEGEFTVEKRMSVPSNSEEGQMLEETFYHEHKLMIEKGNIQYNEG</sequence>
<evidence type="ECO:0000313" key="4">
    <source>
        <dbReference type="EMBL" id="KWW16185.1"/>
    </source>
</evidence>
<dbReference type="InterPro" id="IPR010330">
    <property type="entry name" value="CoiA_nuc"/>
</dbReference>
<dbReference type="RefSeq" id="WP_061143391.1">
    <property type="nucleotide sequence ID" value="NZ_LNNH01000035.1"/>
</dbReference>
<evidence type="ECO:0000259" key="3">
    <source>
        <dbReference type="Pfam" id="PF25166"/>
    </source>
</evidence>
<reference evidence="4 5" key="1">
    <citation type="submission" date="2015-11" db="EMBL/GenBank/DDBJ databases">
        <title>Genome Sequence of Bacillus simplex strain VanAntwerpen2.</title>
        <authorList>
            <person name="Couger M.B."/>
        </authorList>
    </citation>
    <scope>NUCLEOTIDE SEQUENCE [LARGE SCALE GENOMIC DNA]</scope>
    <source>
        <strain evidence="4 5">VanAntwerpen02</strain>
    </source>
</reference>
<keyword evidence="5" id="KW-1185">Reference proteome</keyword>
<organism evidence="4 5">
    <name type="scientific">Peribacillus simplex</name>
    <dbReference type="NCBI Taxonomy" id="1478"/>
    <lineage>
        <taxon>Bacteria</taxon>
        <taxon>Bacillati</taxon>
        <taxon>Bacillota</taxon>
        <taxon>Bacilli</taxon>
        <taxon>Bacillales</taxon>
        <taxon>Bacillaceae</taxon>
        <taxon>Peribacillus</taxon>
    </lineage>
</organism>
<name>A0A109MVB4_9BACI</name>
<evidence type="ECO:0008006" key="6">
    <source>
        <dbReference type="Google" id="ProtNLM"/>
    </source>
</evidence>
<evidence type="ECO:0000259" key="2">
    <source>
        <dbReference type="Pfam" id="PF25164"/>
    </source>
</evidence>
<evidence type="ECO:0000313" key="5">
    <source>
        <dbReference type="Proteomes" id="UP000064189"/>
    </source>
</evidence>
<dbReference type="EMBL" id="LNNH01000035">
    <property type="protein sequence ID" value="KWW16185.1"/>
    <property type="molecule type" value="Genomic_DNA"/>
</dbReference>
<evidence type="ECO:0000259" key="1">
    <source>
        <dbReference type="Pfam" id="PF06054"/>
    </source>
</evidence>
<feature type="domain" description="Competence protein CoiA C-terminal" evidence="3">
    <location>
        <begin position="248"/>
        <end position="377"/>
    </location>
</feature>
<dbReference type="InterPro" id="IPR057252">
    <property type="entry name" value="CoiA_C"/>
</dbReference>
<dbReference type="Pfam" id="PF25164">
    <property type="entry name" value="CoiA_N"/>
    <property type="match status" value="1"/>
</dbReference>
<protein>
    <recommendedName>
        <fullName evidence="6">Competence protein CoiA</fullName>
    </recommendedName>
</protein>
<dbReference type="PIRSF" id="PIRSF007487">
    <property type="entry name" value="Competence-induced_CoiA_bac"/>
    <property type="match status" value="1"/>
</dbReference>
<dbReference type="AlphaFoldDB" id="A0A109MVB4"/>